<organism evidence="4 5">
    <name type="scientific">Hymenobacter aranciens</name>
    <dbReference type="NCBI Taxonomy" id="3063996"/>
    <lineage>
        <taxon>Bacteria</taxon>
        <taxon>Pseudomonadati</taxon>
        <taxon>Bacteroidota</taxon>
        <taxon>Cytophagia</taxon>
        <taxon>Cytophagales</taxon>
        <taxon>Hymenobacteraceae</taxon>
        <taxon>Hymenobacter</taxon>
    </lineage>
</organism>
<name>A0ABT9B939_9BACT</name>
<dbReference type="RefSeq" id="WP_305006105.1">
    <property type="nucleotide sequence ID" value="NZ_JAUQSY010000005.1"/>
</dbReference>
<evidence type="ECO:0000313" key="5">
    <source>
        <dbReference type="Proteomes" id="UP001176429"/>
    </source>
</evidence>
<gene>
    <name evidence="4" type="ORF">Q5H93_08610</name>
</gene>
<feature type="compositionally biased region" description="Gly residues" evidence="1">
    <location>
        <begin position="498"/>
        <end position="512"/>
    </location>
</feature>
<dbReference type="InterPro" id="IPR007621">
    <property type="entry name" value="TPM_dom"/>
</dbReference>
<feature type="transmembrane region" description="Helical" evidence="2">
    <location>
        <begin position="233"/>
        <end position="253"/>
    </location>
</feature>
<keyword evidence="2" id="KW-1133">Transmembrane helix</keyword>
<reference evidence="4" key="1">
    <citation type="submission" date="2023-07" db="EMBL/GenBank/DDBJ databases">
        <authorList>
            <person name="Kim M.K."/>
        </authorList>
    </citation>
    <scope>NUCLEOTIDE SEQUENCE</scope>
    <source>
        <strain evidence="4">ASUV-10-1</strain>
    </source>
</reference>
<keyword evidence="5" id="KW-1185">Reference proteome</keyword>
<feature type="region of interest" description="Disordered" evidence="1">
    <location>
        <begin position="474"/>
        <end position="512"/>
    </location>
</feature>
<feature type="transmembrane region" description="Helical" evidence="2">
    <location>
        <begin position="286"/>
        <end position="308"/>
    </location>
</feature>
<dbReference type="Gene3D" id="3.10.310.50">
    <property type="match status" value="1"/>
</dbReference>
<sequence length="512" mass="55931">MLALFITVLLGGCQQAEPPARITADNYLTTIPDPKTLGESYVSDPDSLLDFGTVAALNARLDSLDHSGRAHIDVVLVRSIGEAVPKTAAYELFNKWKIGDKATNNGLLMLLVEDQHRIEFETGYGLEGDLPDAICYRIQQQHMIAPAREGRYDVAVQQGVDALIRRLRPAVVRSSGPGHASHFDSVKARIDSLVAAQQEQMDHMLDVVPVQIEDPAVSLVGQGGDDAGEESAVGFWVLIVGLLGLYLALAHLTTRGSGSWWPHSLGVVAVMVALLVRLNYPGISTWQLLGVGYLLALLYLHGYFGWLYRRSRQADWQALSPHEQYRRLAQSHHHLGFTAVLFPLALAFYWPWHRQRLQALRDTPPLCPTCLQPMLRLTAEQEKSYLAPGQQTEETIESIDYDLWQCPSCATHEQLAYPNLHSSATTCPSCKHRTLMFVENKTVQAATTSSGGWGWRISRCRFCQHEVKARYEIARQSSSSSSSSGGSSSSGSSSSGSSSGGSSGGGGAGSSW</sequence>
<dbReference type="EMBL" id="JAUQSY010000005">
    <property type="protein sequence ID" value="MDO7874789.1"/>
    <property type="molecule type" value="Genomic_DNA"/>
</dbReference>
<feature type="compositionally biased region" description="Low complexity" evidence="1">
    <location>
        <begin position="477"/>
        <end position="497"/>
    </location>
</feature>
<accession>A0ABT9B939</accession>
<dbReference type="Proteomes" id="UP001176429">
    <property type="component" value="Unassembled WGS sequence"/>
</dbReference>
<keyword evidence="2" id="KW-0812">Transmembrane</keyword>
<protein>
    <submittedName>
        <fullName evidence="4">TPM domain-containing protein</fullName>
    </submittedName>
</protein>
<evidence type="ECO:0000256" key="2">
    <source>
        <dbReference type="SAM" id="Phobius"/>
    </source>
</evidence>
<keyword evidence="2" id="KW-0472">Membrane</keyword>
<feature type="transmembrane region" description="Helical" evidence="2">
    <location>
        <begin position="335"/>
        <end position="352"/>
    </location>
</feature>
<evidence type="ECO:0000256" key="1">
    <source>
        <dbReference type="SAM" id="MobiDB-lite"/>
    </source>
</evidence>
<proteinExistence type="predicted"/>
<dbReference type="Pfam" id="PF04536">
    <property type="entry name" value="TPM_phosphatase"/>
    <property type="match status" value="1"/>
</dbReference>
<evidence type="ECO:0000313" key="4">
    <source>
        <dbReference type="EMBL" id="MDO7874789.1"/>
    </source>
</evidence>
<comment type="caution">
    <text evidence="4">The sequence shown here is derived from an EMBL/GenBank/DDBJ whole genome shotgun (WGS) entry which is preliminary data.</text>
</comment>
<dbReference type="PANTHER" id="PTHR30373:SF2">
    <property type="entry name" value="UPF0603 PROTEIN YGCG"/>
    <property type="match status" value="1"/>
</dbReference>
<evidence type="ECO:0000259" key="3">
    <source>
        <dbReference type="Pfam" id="PF04536"/>
    </source>
</evidence>
<dbReference type="PANTHER" id="PTHR30373">
    <property type="entry name" value="UPF0603 PROTEIN YGCG"/>
    <property type="match status" value="1"/>
</dbReference>
<feature type="transmembrane region" description="Helical" evidence="2">
    <location>
        <begin position="260"/>
        <end position="280"/>
    </location>
</feature>
<feature type="domain" description="TPM" evidence="3">
    <location>
        <begin position="42"/>
        <end position="165"/>
    </location>
</feature>